<reference evidence="1" key="1">
    <citation type="journal article" date="2025" name="Int. J. Syst. Evol. Microbiol.">
        <title>Streptomyces citrinus sp. nov., with yellow diffusible pigment.</title>
        <authorList>
            <person name="He Y."/>
            <person name="Yang E."/>
            <person name="Xu J."/>
            <person name="Sun Y."/>
            <person name="Sun L."/>
        </authorList>
    </citation>
    <scope>NUCLEOTIDE SEQUENCE</scope>
    <source>
        <strain evidence="1">Q6</strain>
    </source>
</reference>
<evidence type="ECO:0000313" key="1">
    <source>
        <dbReference type="EMBL" id="WWQ69134.1"/>
    </source>
</evidence>
<gene>
    <name evidence="1" type="ORF">V2W30_26830</name>
</gene>
<dbReference type="Proteomes" id="UP001432251">
    <property type="component" value="Chromosome"/>
</dbReference>
<organism evidence="1 2">
    <name type="scientific">Streptomyces citrinus</name>
    <dbReference type="NCBI Taxonomy" id="3118173"/>
    <lineage>
        <taxon>Bacteria</taxon>
        <taxon>Bacillati</taxon>
        <taxon>Actinomycetota</taxon>
        <taxon>Actinomycetes</taxon>
        <taxon>Kitasatosporales</taxon>
        <taxon>Streptomycetaceae</taxon>
        <taxon>Streptomyces</taxon>
    </lineage>
</organism>
<proteinExistence type="predicted"/>
<protein>
    <submittedName>
        <fullName evidence="1">Condensation domain-containing protein</fullName>
    </submittedName>
</protein>
<dbReference type="EMBL" id="CP146022">
    <property type="protein sequence ID" value="WWQ69134.1"/>
    <property type="molecule type" value="Genomic_DNA"/>
</dbReference>
<evidence type="ECO:0000313" key="2">
    <source>
        <dbReference type="Proteomes" id="UP001432251"/>
    </source>
</evidence>
<sequence length="1108" mass="119568">MSDDFFDAGGNSLNGGQLVARLNERYGTEIEVLDLFDLPDLAALAAHVTELAPEPVAAPALGVDDTVLAFARDVLKEPGLELPDDFFDAGGNSLNGGQLVARLNERYGTEIEVLDLFDLPDLAALAAHVASLIPVPEESTTPVETVSRSADAAGSGPLSGAQTAIWAADRLDPDTGAYNVPAAFLLDRPGDPHDLAARLAALVHRHPMLRTHLQDTDDGPHQHVVPEERAHIPLERLDWDLTAHTAADGHETLLDRLRAEVARPLDPYAELPARHQLIRVGFADAERDVLLLTHHHLFVDGWSWRILFADLAGEPGTDTDRTFLDHVDDQRALLDSPKGDELTAFWSRYLAGAPQTDLPGPTGDGGRTELALGDRLVGSLREVASTERCTPHMVLLAAWVALQWRITGERDITVAVPSAGRAAADEPVVGNYANTLVVRVEVRPDEPFSALLGAVREASLTTLAHQGLPTDRIRRLARPGSARPLATTMFGFNSDVEPLRALADGGPGVELLDVGQGAATFPVQLSVLEYGAQVLATAQYAPGGPAGDSVRGWLDDYRALLDRIAAQGPAVRTAALCAEQAAQVAPRTELESVLARLWAKHLKRESVGVTEDFFDLGGDSLVAIAIASQAERLGHSVRPRAILDGRTVEAVAAAASRAPAPRADTGTAGDVDETLVREAAGPDGPAELTPPQREFLARGAKNPDHWNHGVSYGLGRTVTLAEARRALDTLAARHPALRTRLAEHDGGTLRQYAAEQAPDVVEFDLRLLSAGEALDALDERATALHETLDLYEGPVTRAALVRMPEAQGDRLLLVVHHLAVDLYSWNVLTEELDALLRDGDDRALGTPGPSCFQWADRLGHWARTRPDALDGGYWLDRAWGEDAQRATVPDGPRGVEGNTRELTTHHPLPATAGHTLYEVLLSGLASAFQTWLGARGGEVAVQLVAHGREDLFDDLELGRTVGYFNTTYPFALALPGRRDRAAHRAHIATELRAVPRSGFDFEVLRHHHPDARLRRALGDIPVPGVLFSFWGAPAFRTSDGVLRDVDTDRVGRDRPADMERPCPLEVYPSVDGDRLAVLWRYSGELFDGDRIARLADAYGTALTDRPGA</sequence>
<accession>A0ACD5APL5</accession>
<keyword evidence="2" id="KW-1185">Reference proteome</keyword>
<name>A0ACD5APL5_9ACTN</name>